<reference evidence="1 2" key="1">
    <citation type="journal article" date="2009" name="Stand. Genomic Sci.">
        <title>Complete genome sequence of Pedobacter heparinus type strain (HIM 762-3).</title>
        <authorList>
            <person name="Han C."/>
            <person name="Spring S."/>
            <person name="Lapidus A."/>
            <person name="Del Rio T.G."/>
            <person name="Tice H."/>
            <person name="Copeland A."/>
            <person name="Cheng J.F."/>
            <person name="Lucas S."/>
            <person name="Chen F."/>
            <person name="Nolan M."/>
            <person name="Bruce D."/>
            <person name="Goodwin L."/>
            <person name="Pitluck S."/>
            <person name="Ivanova N."/>
            <person name="Mavromatis K."/>
            <person name="Mikhailova N."/>
            <person name="Pati A."/>
            <person name="Chen A."/>
            <person name="Palaniappan K."/>
            <person name="Land M."/>
            <person name="Hauser L."/>
            <person name="Chang Y.J."/>
            <person name="Jeffries C.C."/>
            <person name="Saunders E."/>
            <person name="Chertkov O."/>
            <person name="Brettin T."/>
            <person name="Goker M."/>
            <person name="Rohde M."/>
            <person name="Bristow J."/>
            <person name="Eisen J.A."/>
            <person name="Markowitz V."/>
            <person name="Hugenholtz P."/>
            <person name="Kyrpides N.C."/>
            <person name="Klenk H.P."/>
            <person name="Detter J.C."/>
        </authorList>
    </citation>
    <scope>NUCLEOTIDE SEQUENCE [LARGE SCALE GENOMIC DNA]</scope>
    <source>
        <strain evidence="2">ATCC 13125 / DSM 2366 / CIP 104194 / JCM 7457 / NBRC 12017 / NCIMB 9290 / NRRL B-14731 / HIM 762-3</strain>
    </source>
</reference>
<dbReference type="OrthoDB" id="665435at2"/>
<evidence type="ECO:0000313" key="2">
    <source>
        <dbReference type="Proteomes" id="UP000000852"/>
    </source>
</evidence>
<sequence length="214" mass="22925">MGKYKKGILGPFRGKVGTVIGAIWRGIHYLRSLPDVGEDNPTAAQLNVRAKMALVSLFLKRIKALINVGYQKFNNGITPLNAATSYHLKYAITGTSSLNYALDFEKVVFSAGDLLAPKGAEVNITLAAKLDFAWVNDAEPDSTNGTDKATLLVYNPTKDKLVTLVAAAPRSAEAYVLSVPGDFSGDGVHAWISFVSADGKQVSDSVYVGEFIVL</sequence>
<organism evidence="1 2">
    <name type="scientific">Pedobacter heparinus (strain ATCC 13125 / DSM 2366 / CIP 104194 / JCM 7457 / NBRC 12017 / NCIMB 9290 / NRRL B-14731 / HIM 762-3)</name>
    <dbReference type="NCBI Taxonomy" id="485917"/>
    <lineage>
        <taxon>Bacteria</taxon>
        <taxon>Pseudomonadati</taxon>
        <taxon>Bacteroidota</taxon>
        <taxon>Sphingobacteriia</taxon>
        <taxon>Sphingobacteriales</taxon>
        <taxon>Sphingobacteriaceae</taxon>
        <taxon>Pedobacter</taxon>
    </lineage>
</organism>
<dbReference type="RefSeq" id="WP_015807654.1">
    <property type="nucleotide sequence ID" value="NC_013061.1"/>
</dbReference>
<dbReference type="EMBL" id="CP001681">
    <property type="protein sequence ID" value="ACU04040.1"/>
    <property type="molecule type" value="Genomic_DNA"/>
</dbReference>
<evidence type="ECO:0000313" key="1">
    <source>
        <dbReference type="EMBL" id="ACU04040.1"/>
    </source>
</evidence>
<dbReference type="STRING" id="485917.Phep_1832"/>
<dbReference type="HOGENOM" id="CLU_064277_0_1_10"/>
<dbReference type="AlphaFoldDB" id="C6XVH4"/>
<dbReference type="InterPro" id="IPR046233">
    <property type="entry name" value="DUF6266"/>
</dbReference>
<dbReference type="eggNOG" id="ENOG502Z9ST">
    <property type="taxonomic scope" value="Bacteria"/>
</dbReference>
<gene>
    <name evidence="1" type="ordered locus">Phep_1832</name>
</gene>
<proteinExistence type="predicted"/>
<keyword evidence="2" id="KW-1185">Reference proteome</keyword>
<accession>C6XVH4</accession>
<dbReference type="Proteomes" id="UP000000852">
    <property type="component" value="Chromosome"/>
</dbReference>
<name>C6XVH4_PEDHD</name>
<dbReference type="KEGG" id="phe:Phep_1832"/>
<dbReference type="Pfam" id="PF19781">
    <property type="entry name" value="DUF6266"/>
    <property type="match status" value="1"/>
</dbReference>
<protein>
    <submittedName>
        <fullName evidence="1">Uncharacterized protein</fullName>
    </submittedName>
</protein>